<dbReference type="Pfam" id="PF13365">
    <property type="entry name" value="Trypsin_2"/>
    <property type="match status" value="1"/>
</dbReference>
<dbReference type="InterPro" id="IPR036034">
    <property type="entry name" value="PDZ_sf"/>
</dbReference>
<dbReference type="SUPFAM" id="SSF50494">
    <property type="entry name" value="Trypsin-like serine proteases"/>
    <property type="match status" value="1"/>
</dbReference>
<dbReference type="Gene3D" id="2.40.10.10">
    <property type="entry name" value="Trypsin-like serine proteases"/>
    <property type="match status" value="2"/>
</dbReference>
<evidence type="ECO:0000313" key="7">
    <source>
        <dbReference type="Proteomes" id="UP000188181"/>
    </source>
</evidence>
<feature type="domain" description="PDZ" evidence="5">
    <location>
        <begin position="380"/>
        <end position="437"/>
    </location>
</feature>
<dbReference type="SUPFAM" id="SSF50156">
    <property type="entry name" value="PDZ domain-like"/>
    <property type="match status" value="2"/>
</dbReference>
<dbReference type="PANTHER" id="PTHR43343:SF3">
    <property type="entry name" value="PROTEASE DO-LIKE 8, CHLOROPLASTIC"/>
    <property type="match status" value="1"/>
</dbReference>
<dbReference type="AlphaFoldDB" id="A0A1Q2ME36"/>
<dbReference type="GO" id="GO:0004252">
    <property type="term" value="F:serine-type endopeptidase activity"/>
    <property type="evidence" value="ECO:0007669"/>
    <property type="project" value="InterPro"/>
</dbReference>
<dbReference type="SMART" id="SM00228">
    <property type="entry name" value="PDZ"/>
    <property type="match status" value="2"/>
</dbReference>
<comment type="similarity">
    <text evidence="1">Belongs to the peptidase S1C family.</text>
</comment>
<evidence type="ECO:0000256" key="4">
    <source>
        <dbReference type="SAM" id="SignalP"/>
    </source>
</evidence>
<feature type="chain" id="PRO_5012320563" evidence="4">
    <location>
        <begin position="21"/>
        <end position="473"/>
    </location>
</feature>
<dbReference type="OrthoDB" id="248175at2"/>
<evidence type="ECO:0000259" key="5">
    <source>
        <dbReference type="PROSITE" id="PS50106"/>
    </source>
</evidence>
<evidence type="ECO:0000256" key="1">
    <source>
        <dbReference type="ARBA" id="ARBA00010541"/>
    </source>
</evidence>
<dbReference type="Gene3D" id="2.30.42.10">
    <property type="match status" value="2"/>
</dbReference>
<dbReference type="InterPro" id="IPR041489">
    <property type="entry name" value="PDZ_6"/>
</dbReference>
<dbReference type="PANTHER" id="PTHR43343">
    <property type="entry name" value="PEPTIDASE S12"/>
    <property type="match status" value="1"/>
</dbReference>
<keyword evidence="3 6" id="KW-0378">Hydrolase</keyword>
<proteinExistence type="inferred from homology"/>
<keyword evidence="4" id="KW-0732">Signal</keyword>
<feature type="domain" description="PDZ" evidence="5">
    <location>
        <begin position="242"/>
        <end position="302"/>
    </location>
</feature>
<dbReference type="InterPro" id="IPR001478">
    <property type="entry name" value="PDZ"/>
</dbReference>
<dbReference type="RefSeq" id="WP_146683136.1">
    <property type="nucleotide sequence ID" value="NZ_CP019646.1"/>
</dbReference>
<dbReference type="Pfam" id="PF13180">
    <property type="entry name" value="PDZ_2"/>
    <property type="match status" value="1"/>
</dbReference>
<sequence precursor="true">MKRIAFILMFSALLPAAASAEQLGEIFDRHTPIVKAYQKVQDSVVNISGTQSYTSGGGLYDFFFSPRRQQRHTRKVELGSGVVVHSDGYIITNSHVVQGQEELHVTFYNGKEYTAEIISADIESDLAFLKIESDEDFDAIDFGTSSDLMIGETVIAVGNPLGFSSTVTEGIVSAIGRDIQVKQNFWLRGLIQTSAPINPGNSGGPLLNINGELIGINTAVSAGAQNIGFAIPIDTIANSLAKMLMPEELRRVRLGIVIGRMTTRDGLKGLNVEAVNEDTSASRQGIREGDIITEVEGKKVTSFLDFYVSIMDKEIGEDFHVKYHKSSEPADKEHHATLTLQPRPIPDGVKIAQKYFQMEVSPLDDDVAREFEFAQSYPVLIITDIAEKGVAEETGLQIGDIILQVNSHPVSSVKDFSLALEFLHEDDVVELRILRIGARGPYSYQRQYMVKMKAKIREDTKLNRKFKFEGKTI</sequence>
<protein>
    <submittedName>
        <fullName evidence="6">Putative periplasmic serine endoprotease DegP-like</fullName>
        <ecNumber evidence="6">3.4.21.107</ecNumber>
    </submittedName>
</protein>
<dbReference type="InterPro" id="IPR009003">
    <property type="entry name" value="Peptidase_S1_PA"/>
</dbReference>
<gene>
    <name evidence="6" type="primary">mucD</name>
    <name evidence="6" type="ORF">SMSP2_01266</name>
</gene>
<dbReference type="PRINTS" id="PR00834">
    <property type="entry name" value="PROTEASES2C"/>
</dbReference>
<dbReference type="KEGG" id="pbas:SMSP2_01266"/>
<feature type="signal peptide" evidence="4">
    <location>
        <begin position="1"/>
        <end position="20"/>
    </location>
</feature>
<keyword evidence="2 6" id="KW-0645">Protease</keyword>
<dbReference type="GO" id="GO:0006508">
    <property type="term" value="P:proteolysis"/>
    <property type="evidence" value="ECO:0007669"/>
    <property type="project" value="UniProtKB-KW"/>
</dbReference>
<dbReference type="InterPro" id="IPR043504">
    <property type="entry name" value="Peptidase_S1_PA_chymotrypsin"/>
</dbReference>
<dbReference type="InterPro" id="IPR001940">
    <property type="entry name" value="Peptidase_S1C"/>
</dbReference>
<dbReference type="EC" id="3.4.21.107" evidence="6"/>
<evidence type="ECO:0000256" key="3">
    <source>
        <dbReference type="ARBA" id="ARBA00022801"/>
    </source>
</evidence>
<dbReference type="STRING" id="1851148.SMSP2_01266"/>
<reference evidence="7" key="1">
    <citation type="submission" date="2017-02" db="EMBL/GenBank/DDBJ databases">
        <title>Comparative genomics and description of representatives of a novel lineage of planctomycetes thriving in anoxic sediments.</title>
        <authorList>
            <person name="Spring S."/>
            <person name="Bunk B."/>
            <person name="Sproer C."/>
        </authorList>
    </citation>
    <scope>NUCLEOTIDE SEQUENCE [LARGE SCALE GENOMIC DNA]</scope>
    <source>
        <strain evidence="7">SM-Chi-D1</strain>
    </source>
</reference>
<evidence type="ECO:0000256" key="2">
    <source>
        <dbReference type="ARBA" id="ARBA00022670"/>
    </source>
</evidence>
<dbReference type="Proteomes" id="UP000188181">
    <property type="component" value="Chromosome"/>
</dbReference>
<dbReference type="Pfam" id="PF17820">
    <property type="entry name" value="PDZ_6"/>
    <property type="match status" value="1"/>
</dbReference>
<dbReference type="InterPro" id="IPR051201">
    <property type="entry name" value="Chloro_Bact_Ser_Proteases"/>
</dbReference>
<keyword evidence="7" id="KW-1185">Reference proteome</keyword>
<accession>A0A1Q2ME36</accession>
<dbReference type="PROSITE" id="PS50106">
    <property type="entry name" value="PDZ"/>
    <property type="match status" value="2"/>
</dbReference>
<name>A0A1Q2ME36_9BACT</name>
<organism evidence="6 7">
    <name type="scientific">Limihaloglobus sulfuriphilus</name>
    <dbReference type="NCBI Taxonomy" id="1851148"/>
    <lineage>
        <taxon>Bacteria</taxon>
        <taxon>Pseudomonadati</taxon>
        <taxon>Planctomycetota</taxon>
        <taxon>Phycisphaerae</taxon>
        <taxon>Sedimentisphaerales</taxon>
        <taxon>Sedimentisphaeraceae</taxon>
        <taxon>Limihaloglobus</taxon>
    </lineage>
</organism>
<dbReference type="EMBL" id="CP019646">
    <property type="protein sequence ID" value="AQQ70904.1"/>
    <property type="molecule type" value="Genomic_DNA"/>
</dbReference>
<evidence type="ECO:0000313" key="6">
    <source>
        <dbReference type="EMBL" id="AQQ70904.1"/>
    </source>
</evidence>